<dbReference type="InterPro" id="IPR053930">
    <property type="entry name" value="RapZ-like_N"/>
</dbReference>
<evidence type="ECO:0000256" key="3">
    <source>
        <dbReference type="ARBA" id="ARBA00023134"/>
    </source>
</evidence>
<protein>
    <submittedName>
        <fullName evidence="7">Nucleotide-binding protein CSB47_02175</fullName>
    </submittedName>
</protein>
<dbReference type="EMBL" id="CACVAY010000063">
    <property type="protein sequence ID" value="CAA6813862.1"/>
    <property type="molecule type" value="Genomic_DNA"/>
</dbReference>
<dbReference type="InterPro" id="IPR053931">
    <property type="entry name" value="RapZ_C"/>
</dbReference>
<gene>
    <name evidence="7" type="ORF">HELGO_WM15140</name>
</gene>
<dbReference type="SUPFAM" id="SSF52540">
    <property type="entry name" value="P-loop containing nucleoside triphosphate hydrolases"/>
    <property type="match status" value="1"/>
</dbReference>
<feature type="binding site" evidence="4">
    <location>
        <begin position="17"/>
        <end position="24"/>
    </location>
    <ligand>
        <name>ATP</name>
        <dbReference type="ChEBI" id="CHEBI:30616"/>
    </ligand>
</feature>
<reference evidence="7" key="1">
    <citation type="submission" date="2020-01" db="EMBL/GenBank/DDBJ databases">
        <authorList>
            <person name="Meier V. D."/>
            <person name="Meier V D."/>
        </authorList>
    </citation>
    <scope>NUCLEOTIDE SEQUENCE</scope>
    <source>
        <strain evidence="7">HLG_WM_MAG_07</strain>
    </source>
</reference>
<proteinExistence type="inferred from homology"/>
<dbReference type="GO" id="GO:0005525">
    <property type="term" value="F:GTP binding"/>
    <property type="evidence" value="ECO:0007669"/>
    <property type="project" value="UniProtKB-UniRule"/>
</dbReference>
<dbReference type="PIRSF" id="PIRSF005052">
    <property type="entry name" value="P-loopkin"/>
    <property type="match status" value="1"/>
</dbReference>
<keyword evidence="2 4" id="KW-0067">ATP-binding</keyword>
<evidence type="ECO:0000256" key="2">
    <source>
        <dbReference type="ARBA" id="ARBA00022840"/>
    </source>
</evidence>
<dbReference type="Pfam" id="PF03668">
    <property type="entry name" value="RapZ-like_N"/>
    <property type="match status" value="1"/>
</dbReference>
<dbReference type="InterPro" id="IPR005337">
    <property type="entry name" value="RapZ-like"/>
</dbReference>
<accession>A0A6S6T3L2</accession>
<organism evidence="7">
    <name type="scientific">uncultured Thiotrichaceae bacterium</name>
    <dbReference type="NCBI Taxonomy" id="298394"/>
    <lineage>
        <taxon>Bacteria</taxon>
        <taxon>Pseudomonadati</taxon>
        <taxon>Pseudomonadota</taxon>
        <taxon>Gammaproteobacteria</taxon>
        <taxon>Thiotrichales</taxon>
        <taxon>Thiotrichaceae</taxon>
        <taxon>environmental samples</taxon>
    </lineage>
</organism>
<evidence type="ECO:0000256" key="1">
    <source>
        <dbReference type="ARBA" id="ARBA00022741"/>
    </source>
</evidence>
<dbReference type="PANTHER" id="PTHR30448">
    <property type="entry name" value="RNASE ADAPTER PROTEIN RAPZ"/>
    <property type="match status" value="1"/>
</dbReference>
<dbReference type="Pfam" id="PF22740">
    <property type="entry name" value="PapZ_C"/>
    <property type="match status" value="1"/>
</dbReference>
<dbReference type="GO" id="GO:0005524">
    <property type="term" value="F:ATP binding"/>
    <property type="evidence" value="ECO:0007669"/>
    <property type="project" value="UniProtKB-UniRule"/>
</dbReference>
<keyword evidence="1 4" id="KW-0547">Nucleotide-binding</keyword>
<feature type="domain" description="RapZ C-terminal" evidence="6">
    <location>
        <begin position="172"/>
        <end position="291"/>
    </location>
</feature>
<dbReference type="HAMAP" id="MF_00636">
    <property type="entry name" value="RapZ_like"/>
    <property type="match status" value="1"/>
</dbReference>
<feature type="binding site" evidence="4">
    <location>
        <begin position="66"/>
        <end position="69"/>
    </location>
    <ligand>
        <name>GTP</name>
        <dbReference type="ChEBI" id="CHEBI:37565"/>
    </ligand>
</feature>
<dbReference type="NCBIfam" id="NF003828">
    <property type="entry name" value="PRK05416.1"/>
    <property type="match status" value="1"/>
</dbReference>
<dbReference type="AlphaFoldDB" id="A0A6S6T3L2"/>
<feature type="domain" description="RapZ-like N-terminal" evidence="5">
    <location>
        <begin position="10"/>
        <end position="163"/>
    </location>
</feature>
<evidence type="ECO:0000313" key="7">
    <source>
        <dbReference type="EMBL" id="CAA6813862.1"/>
    </source>
</evidence>
<keyword evidence="3 4" id="KW-0342">GTP-binding</keyword>
<evidence type="ECO:0000256" key="4">
    <source>
        <dbReference type="HAMAP-Rule" id="MF_00636"/>
    </source>
</evidence>
<dbReference type="InterPro" id="IPR027417">
    <property type="entry name" value="P-loop_NTPase"/>
</dbReference>
<name>A0A6S6T3L2_9GAMM</name>
<dbReference type="PANTHER" id="PTHR30448:SF0">
    <property type="entry name" value="RNASE ADAPTER PROTEIN RAPZ"/>
    <property type="match status" value="1"/>
</dbReference>
<evidence type="ECO:0000259" key="5">
    <source>
        <dbReference type="Pfam" id="PF03668"/>
    </source>
</evidence>
<sequence length="293" mass="33462">MRLVMNKKSMNVVIVSGLSGSGKTMALNTLEDQEFYCIDNLPLELLSSLFLSPSIKQRENIAIGIDVRSSGTGLKNLPADLENIRNDGHNVTLIYLHAQENIVLKRYNETRRKHPLTTSKIGLGEALAIEQELMADIRSAADLEVDTTFTNIYQLASLLRSRVCNTDHQSLSILFQSFGFKHGIPASTDFIFDVRCLPNPYWISEIRMFSGEEKPVIDWLENHDKVHEMRNQLITFFETWIPEFLENQRAYLTISIGCTGGRHRSVYMANALAKHFEEHFSNDVTVFHREQKN</sequence>
<evidence type="ECO:0000259" key="6">
    <source>
        <dbReference type="Pfam" id="PF22740"/>
    </source>
</evidence>